<evidence type="ECO:0000313" key="3">
    <source>
        <dbReference type="EMBL" id="AMO58094.1"/>
    </source>
</evidence>
<gene>
    <name evidence="2" type="ORF">EZMO1_1438</name>
    <name evidence="3" type="ORF">EZMO1_4170</name>
</gene>
<dbReference type="STRING" id="570277.EZMO1_1438"/>
<dbReference type="PANTHER" id="PTHR43236:SF2">
    <property type="entry name" value="BLL0069 PROTEIN"/>
    <property type="match status" value="1"/>
</dbReference>
<proteinExistence type="predicted"/>
<dbReference type="PATRIC" id="fig|570277.3.peg.1558"/>
<feature type="domain" description="IrrE N-terminal-like" evidence="1">
    <location>
        <begin position="57"/>
        <end position="157"/>
    </location>
</feature>
<dbReference type="Gene3D" id="1.10.10.2910">
    <property type="match status" value="1"/>
</dbReference>
<dbReference type="EMBL" id="CP013251">
    <property type="protein sequence ID" value="AMO55609.1"/>
    <property type="molecule type" value="Genomic_DNA"/>
</dbReference>
<dbReference type="AlphaFoldDB" id="A0A142BA33"/>
<dbReference type="InterPro" id="IPR010359">
    <property type="entry name" value="IrrE_HExxH"/>
</dbReference>
<dbReference type="PANTHER" id="PTHR43236">
    <property type="entry name" value="ANTITOXIN HIGA1"/>
    <property type="match status" value="1"/>
</dbReference>
<dbReference type="RefSeq" id="WP_051789708.1">
    <property type="nucleotide sequence ID" value="NZ_CP013251.1"/>
</dbReference>
<reference evidence="2" key="1">
    <citation type="submission" date="2015-11" db="EMBL/GenBank/DDBJ databases">
        <authorList>
            <person name="Zhang Y."/>
            <person name="Guo Z."/>
        </authorList>
    </citation>
    <scope>NUCLEOTIDE SEQUENCE</scope>
    <source>
        <strain evidence="2">CL-33</strain>
    </source>
</reference>
<evidence type="ECO:0000313" key="4">
    <source>
        <dbReference type="Proteomes" id="UP000071065"/>
    </source>
</evidence>
<dbReference type="OrthoDB" id="9794834at2"/>
<dbReference type="KEGG" id="emp:EZMO1_1438"/>
<evidence type="ECO:0000313" key="2">
    <source>
        <dbReference type="EMBL" id="AMO55609.1"/>
    </source>
</evidence>
<dbReference type="Pfam" id="PF06114">
    <property type="entry name" value="Peptidase_M78"/>
    <property type="match status" value="1"/>
</dbReference>
<reference evidence="2 4" key="2">
    <citation type="journal article" date="2016" name="Front. Microbiol.">
        <title>Genomic Insight into the Host-Endosymbiont Relationship of Endozoicomonas montiporae CL-33(T) with its Coral Host.</title>
        <authorList>
            <person name="Ding J.-Y."/>
            <person name="Shiu J.-H."/>
            <person name="Chen W.-M."/>
            <person name="Chiang Y.-R."/>
            <person name="Tang S.-L."/>
        </authorList>
    </citation>
    <scope>NUCLEOTIDE SEQUENCE [LARGE SCALE GENOMIC DNA]</scope>
    <source>
        <strain evidence="2 4">CL-33</strain>
    </source>
</reference>
<organism evidence="2 4">
    <name type="scientific">Endozoicomonas montiporae CL-33</name>
    <dbReference type="NCBI Taxonomy" id="570277"/>
    <lineage>
        <taxon>Bacteria</taxon>
        <taxon>Pseudomonadati</taxon>
        <taxon>Pseudomonadota</taxon>
        <taxon>Gammaproteobacteria</taxon>
        <taxon>Oceanospirillales</taxon>
        <taxon>Endozoicomonadaceae</taxon>
        <taxon>Endozoicomonas</taxon>
    </lineage>
</organism>
<dbReference type="KEGG" id="emp:EZMO1_4170"/>
<dbReference type="InterPro" id="IPR052345">
    <property type="entry name" value="Rad_response_metalloprotease"/>
</dbReference>
<accession>A0A142BA33</accession>
<evidence type="ECO:0000259" key="1">
    <source>
        <dbReference type="Pfam" id="PF06114"/>
    </source>
</evidence>
<dbReference type="EMBL" id="CP013251">
    <property type="protein sequence ID" value="AMO58094.1"/>
    <property type="molecule type" value="Genomic_DNA"/>
</dbReference>
<name>A0A142BA33_9GAMM</name>
<dbReference type="Proteomes" id="UP000071065">
    <property type="component" value="Chromosome"/>
</dbReference>
<protein>
    <recommendedName>
        <fullName evidence="1">IrrE N-terminal-like domain-containing protein</fullName>
    </recommendedName>
</protein>
<sequence length="163" mass="18420">MSYTREQIKERANGLIRSLDIGDQIPVPIEQVATRLGYGYENFLPDESTRNVAGAVSHSQKMIYLNDEDSARRQLFTLAHELGHIVLHFDPTNPDQNFVDYRTPGPKNTREKEADMFAAELLMPEQHFINSWAHWSGIASLVAADFAVSEYAAEVRARVLGLM</sequence>